<evidence type="ECO:0000256" key="4">
    <source>
        <dbReference type="ARBA" id="ARBA00023163"/>
    </source>
</evidence>
<dbReference type="GO" id="GO:0003700">
    <property type="term" value="F:DNA-binding transcription factor activity"/>
    <property type="evidence" value="ECO:0007669"/>
    <property type="project" value="InterPro"/>
</dbReference>
<gene>
    <name evidence="7" type="ORF">EJD97_020953</name>
</gene>
<dbReference type="InterPro" id="IPR016177">
    <property type="entry name" value="DNA-bd_dom_sf"/>
</dbReference>
<dbReference type="SUPFAM" id="SSF54171">
    <property type="entry name" value="DNA-binding domain"/>
    <property type="match status" value="1"/>
</dbReference>
<sequence>MTTKDELKKNEAVEKFSKIVRVKKFTKQLSKSSIIMPKRPRSFQKRDTKLLKKYIEKYKGVRQRESGRWATEIRYGGKNVLRRWLGTFDTEREAALAYDKAVIEIRGANALTNILDPPPKESTPCNQ</sequence>
<dbReference type="Gene3D" id="3.30.730.10">
    <property type="entry name" value="AP2/ERF domain"/>
    <property type="match status" value="1"/>
</dbReference>
<evidence type="ECO:0000313" key="7">
    <source>
        <dbReference type="EMBL" id="TMW86728.1"/>
    </source>
</evidence>
<evidence type="ECO:0000256" key="5">
    <source>
        <dbReference type="ARBA" id="ARBA00023242"/>
    </source>
</evidence>
<dbReference type="SMART" id="SM00380">
    <property type="entry name" value="AP2"/>
    <property type="match status" value="1"/>
</dbReference>
<evidence type="ECO:0000256" key="3">
    <source>
        <dbReference type="ARBA" id="ARBA00023125"/>
    </source>
</evidence>
<evidence type="ECO:0000259" key="6">
    <source>
        <dbReference type="PROSITE" id="PS51032"/>
    </source>
</evidence>
<dbReference type="InterPro" id="IPR001471">
    <property type="entry name" value="AP2/ERF_dom"/>
</dbReference>
<dbReference type="InterPro" id="IPR036955">
    <property type="entry name" value="AP2/ERF_dom_sf"/>
</dbReference>
<keyword evidence="4" id="KW-0804">Transcription</keyword>
<comment type="subcellular location">
    <subcellularLocation>
        <location evidence="1">Nucleus</location>
    </subcellularLocation>
</comment>
<name>A0A6N2AY89_SOLCI</name>
<comment type="caution">
    <text evidence="7">The sequence shown here is derived from an EMBL/GenBank/DDBJ whole genome shotgun (WGS) entry which is preliminary data.</text>
</comment>
<keyword evidence="3" id="KW-0238">DNA-binding</keyword>
<keyword evidence="5" id="KW-0539">Nucleus</keyword>
<dbReference type="EMBL" id="RXGB01006220">
    <property type="protein sequence ID" value="TMW86728.1"/>
    <property type="molecule type" value="Genomic_DNA"/>
</dbReference>
<dbReference type="Pfam" id="PF00847">
    <property type="entry name" value="AP2"/>
    <property type="match status" value="1"/>
</dbReference>
<keyword evidence="2" id="KW-0805">Transcription regulation</keyword>
<dbReference type="PROSITE" id="PS51032">
    <property type="entry name" value="AP2_ERF"/>
    <property type="match status" value="1"/>
</dbReference>
<dbReference type="GO" id="GO:0003677">
    <property type="term" value="F:DNA binding"/>
    <property type="evidence" value="ECO:0007669"/>
    <property type="project" value="UniProtKB-KW"/>
</dbReference>
<evidence type="ECO:0000256" key="1">
    <source>
        <dbReference type="ARBA" id="ARBA00004123"/>
    </source>
</evidence>
<dbReference type="PANTHER" id="PTHR31194:SF109">
    <property type="entry name" value="AP2_ERF DOMAIN-CONTAINING PROTEIN"/>
    <property type="match status" value="1"/>
</dbReference>
<protein>
    <recommendedName>
        <fullName evidence="6">AP2/ERF domain-containing protein</fullName>
    </recommendedName>
</protein>
<dbReference type="AlphaFoldDB" id="A0A6N2AY89"/>
<accession>A0A6N2AY89</accession>
<feature type="domain" description="AP2/ERF" evidence="6">
    <location>
        <begin position="57"/>
        <end position="115"/>
    </location>
</feature>
<dbReference type="PRINTS" id="PR00367">
    <property type="entry name" value="ETHRSPELEMNT"/>
</dbReference>
<reference evidence="7" key="1">
    <citation type="submission" date="2019-05" db="EMBL/GenBank/DDBJ databases">
        <title>The de novo reference genome and transcriptome assemblies of the wild tomato species Solanum chilense.</title>
        <authorList>
            <person name="Stam R."/>
            <person name="Nosenko T."/>
            <person name="Hoerger A.C."/>
            <person name="Stephan W."/>
            <person name="Seidel M.A."/>
            <person name="Kuhn J.M.M."/>
            <person name="Haberer G."/>
            <person name="Tellier A."/>
        </authorList>
    </citation>
    <scope>NUCLEOTIDE SEQUENCE</scope>
    <source>
        <tissue evidence="7">Mature leaves</tissue>
    </source>
</reference>
<proteinExistence type="predicted"/>
<evidence type="ECO:0000256" key="2">
    <source>
        <dbReference type="ARBA" id="ARBA00023015"/>
    </source>
</evidence>
<dbReference type="PANTHER" id="PTHR31194">
    <property type="entry name" value="SHN SHINE , DNA BINDING / TRANSCRIPTION FACTOR"/>
    <property type="match status" value="1"/>
</dbReference>
<dbReference type="InterPro" id="IPR050913">
    <property type="entry name" value="AP2/ERF_ERF"/>
</dbReference>
<organism evidence="7">
    <name type="scientific">Solanum chilense</name>
    <name type="common">Tomato</name>
    <name type="synonym">Lycopersicon chilense</name>
    <dbReference type="NCBI Taxonomy" id="4083"/>
    <lineage>
        <taxon>Eukaryota</taxon>
        <taxon>Viridiplantae</taxon>
        <taxon>Streptophyta</taxon>
        <taxon>Embryophyta</taxon>
        <taxon>Tracheophyta</taxon>
        <taxon>Spermatophyta</taxon>
        <taxon>Magnoliopsida</taxon>
        <taxon>eudicotyledons</taxon>
        <taxon>Gunneridae</taxon>
        <taxon>Pentapetalae</taxon>
        <taxon>asterids</taxon>
        <taxon>lamiids</taxon>
        <taxon>Solanales</taxon>
        <taxon>Solanaceae</taxon>
        <taxon>Solanoideae</taxon>
        <taxon>Solaneae</taxon>
        <taxon>Solanum</taxon>
        <taxon>Solanum subgen. Lycopersicon</taxon>
    </lineage>
</organism>
<dbReference type="CDD" id="cd00018">
    <property type="entry name" value="AP2"/>
    <property type="match status" value="1"/>
</dbReference>
<dbReference type="GO" id="GO:0005634">
    <property type="term" value="C:nucleus"/>
    <property type="evidence" value="ECO:0007669"/>
    <property type="project" value="UniProtKB-SubCell"/>
</dbReference>